<organism evidence="3 4">
    <name type="scientific">Plakobranchus ocellatus</name>
    <dbReference type="NCBI Taxonomy" id="259542"/>
    <lineage>
        <taxon>Eukaryota</taxon>
        <taxon>Metazoa</taxon>
        <taxon>Spiralia</taxon>
        <taxon>Lophotrochozoa</taxon>
        <taxon>Mollusca</taxon>
        <taxon>Gastropoda</taxon>
        <taxon>Heterobranchia</taxon>
        <taxon>Euthyneura</taxon>
        <taxon>Panpulmonata</taxon>
        <taxon>Sacoglossa</taxon>
        <taxon>Placobranchoidea</taxon>
        <taxon>Plakobranchidae</taxon>
        <taxon>Plakobranchus</taxon>
    </lineage>
</organism>
<keyword evidence="1" id="KW-0812">Transmembrane</keyword>
<keyword evidence="1" id="KW-1133">Transmembrane helix</keyword>
<name>A0AAV3YKZ3_9GAST</name>
<evidence type="ECO:0000256" key="2">
    <source>
        <dbReference type="SAM" id="SignalP"/>
    </source>
</evidence>
<feature type="chain" id="PRO_5043562364" evidence="2">
    <location>
        <begin position="23"/>
        <end position="121"/>
    </location>
</feature>
<feature type="signal peptide" evidence="2">
    <location>
        <begin position="1"/>
        <end position="22"/>
    </location>
</feature>
<accession>A0AAV3YKZ3</accession>
<dbReference type="AlphaFoldDB" id="A0AAV3YKZ3"/>
<feature type="transmembrane region" description="Helical" evidence="1">
    <location>
        <begin position="55"/>
        <end position="74"/>
    </location>
</feature>
<gene>
    <name evidence="3" type="ORF">PoB_001046100</name>
</gene>
<protein>
    <submittedName>
        <fullName evidence="3">Uncharacterized protein</fullName>
    </submittedName>
</protein>
<keyword evidence="2" id="KW-0732">Signal</keyword>
<reference evidence="3 4" key="1">
    <citation type="journal article" date="2021" name="Elife">
        <title>Chloroplast acquisition without the gene transfer in kleptoplastic sea slugs, Plakobranchus ocellatus.</title>
        <authorList>
            <person name="Maeda T."/>
            <person name="Takahashi S."/>
            <person name="Yoshida T."/>
            <person name="Shimamura S."/>
            <person name="Takaki Y."/>
            <person name="Nagai Y."/>
            <person name="Toyoda A."/>
            <person name="Suzuki Y."/>
            <person name="Arimoto A."/>
            <person name="Ishii H."/>
            <person name="Satoh N."/>
            <person name="Nishiyama T."/>
            <person name="Hasebe M."/>
            <person name="Maruyama T."/>
            <person name="Minagawa J."/>
            <person name="Obokata J."/>
            <person name="Shigenobu S."/>
        </authorList>
    </citation>
    <scope>NUCLEOTIDE SEQUENCE [LARGE SCALE GENOMIC DNA]</scope>
</reference>
<keyword evidence="4" id="KW-1185">Reference proteome</keyword>
<evidence type="ECO:0000313" key="4">
    <source>
        <dbReference type="Proteomes" id="UP000735302"/>
    </source>
</evidence>
<comment type="caution">
    <text evidence="3">The sequence shown here is derived from an EMBL/GenBank/DDBJ whole genome shotgun (WGS) entry which is preliminary data.</text>
</comment>
<evidence type="ECO:0000256" key="1">
    <source>
        <dbReference type="SAM" id="Phobius"/>
    </source>
</evidence>
<proteinExistence type="predicted"/>
<dbReference type="EMBL" id="BLXT01001274">
    <property type="protein sequence ID" value="GFN83955.1"/>
    <property type="molecule type" value="Genomic_DNA"/>
</dbReference>
<evidence type="ECO:0000313" key="3">
    <source>
        <dbReference type="EMBL" id="GFN83955.1"/>
    </source>
</evidence>
<sequence>MGVGVGVTAAVVVEIVVLIAAAAPAPTPTEGVAVAAAKHWHSRSSSSNSGSNSNTSSYLIVTMSRLLWMQLFKLGLTLLRKWRKSFIIGLILGLVGKLCLISLLQIATDLSDGDVAYLVVH</sequence>
<feature type="transmembrane region" description="Helical" evidence="1">
    <location>
        <begin position="86"/>
        <end position="107"/>
    </location>
</feature>
<dbReference type="Proteomes" id="UP000735302">
    <property type="component" value="Unassembled WGS sequence"/>
</dbReference>
<keyword evidence="1" id="KW-0472">Membrane</keyword>